<comment type="caution">
    <text evidence="1">The sequence shown here is derived from an EMBL/GenBank/DDBJ whole genome shotgun (WGS) entry which is preliminary data.</text>
</comment>
<organism evidence="1 2">
    <name type="scientific">Rheinheimera mesophila</name>
    <dbReference type="NCBI Taxonomy" id="1547515"/>
    <lineage>
        <taxon>Bacteria</taxon>
        <taxon>Pseudomonadati</taxon>
        <taxon>Pseudomonadota</taxon>
        <taxon>Gammaproteobacteria</taxon>
        <taxon>Chromatiales</taxon>
        <taxon>Chromatiaceae</taxon>
        <taxon>Rheinheimera</taxon>
    </lineage>
</organism>
<sequence length="229" mass="25440">MAEPNAKFITRAYIGSQKVAVSDHWVVLQAKSPGTCQLTINQNAERLTPVAFDMGWGEMIDRLFFGYIERIMPAANGHYTVFCRELSSGLANNLSVMLRQPTLRQVCAEITAITGLEFVLPDKPYTDTAIPCFYADTSGYAMLDNLGRCFKIPDFIWQQQGNGKIYLGSYADSFWHGKNVAIPQNLMTEQQGGKTATIPATPKLRPNATANGQRITKAEFKGTNMTITW</sequence>
<dbReference type="AlphaFoldDB" id="A0A3P3QNG5"/>
<reference evidence="1 2" key="1">
    <citation type="submission" date="2018-11" db="EMBL/GenBank/DDBJ databases">
        <title>Draft genome analysis of Rheinheimera mesophila isolated from an industrial waste site.</title>
        <authorList>
            <person name="Yu Q."/>
            <person name="Qi Y."/>
            <person name="Zhang H."/>
            <person name="Lu Y."/>
            <person name="Pu J."/>
        </authorList>
    </citation>
    <scope>NUCLEOTIDE SEQUENCE [LARGE SCALE GENOMIC DNA]</scope>
    <source>
        <strain evidence="1 2">IITR13</strain>
    </source>
</reference>
<keyword evidence="2" id="KW-1185">Reference proteome</keyword>
<dbReference type="Proteomes" id="UP000276260">
    <property type="component" value="Unassembled WGS sequence"/>
</dbReference>
<dbReference type="RefSeq" id="WP_046520494.1">
    <property type="nucleotide sequence ID" value="NZ_LAVS01000040.1"/>
</dbReference>
<gene>
    <name evidence="1" type="ORF">EIK76_01160</name>
</gene>
<proteinExistence type="predicted"/>
<accession>A0A3P3QNG5</accession>
<dbReference type="EMBL" id="RRCF01000001">
    <property type="protein sequence ID" value="RRJ22724.1"/>
    <property type="molecule type" value="Genomic_DNA"/>
</dbReference>
<evidence type="ECO:0000313" key="2">
    <source>
        <dbReference type="Proteomes" id="UP000276260"/>
    </source>
</evidence>
<evidence type="ECO:0000313" key="1">
    <source>
        <dbReference type="EMBL" id="RRJ22724.1"/>
    </source>
</evidence>
<name>A0A3P3QNG5_9GAMM</name>
<dbReference type="OrthoDB" id="6101337at2"/>
<protein>
    <recommendedName>
        <fullName evidence="3">Phage protein</fullName>
    </recommendedName>
</protein>
<evidence type="ECO:0008006" key="3">
    <source>
        <dbReference type="Google" id="ProtNLM"/>
    </source>
</evidence>